<evidence type="ECO:0000313" key="6">
    <source>
        <dbReference type="RefSeq" id="XP_060053027.1"/>
    </source>
</evidence>
<reference evidence="6" key="1">
    <citation type="submission" date="2025-08" db="UniProtKB">
        <authorList>
            <consortium name="RefSeq"/>
        </authorList>
    </citation>
    <scope>IDENTIFICATION</scope>
</reference>
<dbReference type="GeneID" id="132540276"/>
<evidence type="ECO:0000256" key="1">
    <source>
        <dbReference type="ARBA" id="ARBA00022670"/>
    </source>
</evidence>
<dbReference type="InterPro" id="IPR021109">
    <property type="entry name" value="Peptidase_aspartic_dom_sf"/>
</dbReference>
<dbReference type="PANTHER" id="PTHR19422">
    <property type="entry name" value="GAG RETROVIRAL POLYPROTEIN"/>
    <property type="match status" value="1"/>
</dbReference>
<dbReference type="InterPro" id="IPR001995">
    <property type="entry name" value="Peptidase_A2_cat"/>
</dbReference>
<feature type="domain" description="Peptidase A2" evidence="4">
    <location>
        <begin position="41"/>
        <end position="117"/>
    </location>
</feature>
<evidence type="ECO:0000313" key="5">
    <source>
        <dbReference type="Proteomes" id="UP001652624"/>
    </source>
</evidence>
<dbReference type="Gene3D" id="2.40.70.10">
    <property type="entry name" value="Acid Proteases"/>
    <property type="match status" value="1"/>
</dbReference>
<evidence type="ECO:0000259" key="4">
    <source>
        <dbReference type="PROSITE" id="PS50175"/>
    </source>
</evidence>
<dbReference type="PROSITE" id="PS50175">
    <property type="entry name" value="ASP_PROT_RETROV"/>
    <property type="match status" value="1"/>
</dbReference>
<dbReference type="InterPro" id="IPR034170">
    <property type="entry name" value="Retropepsin-like_cat_dom"/>
</dbReference>
<keyword evidence="5" id="KW-1185">Reference proteome</keyword>
<sequence>MRQIPGAVRGISNFGSSDAYWVQQITQDRPLLKLKLDGKSFEGLVDTGADATVNSDKDWPSSWPRTASLTHLKGIGQTSNPQQSSKVLIWTYEEGNIGTVQPYIVPALPVSLWGRDILAQLNLIMCSPNEIVTHQKLKQGFRPGQGLGKYS</sequence>
<accession>A0ABM3XW22</accession>
<proteinExistence type="predicted"/>
<gene>
    <name evidence="6" type="primary">LOC132540276</name>
</gene>
<protein>
    <submittedName>
        <fullName evidence="6">Endogenous retrovirus group K member 6 Pro protein-like</fullName>
    </submittedName>
</protein>
<dbReference type="CDD" id="cd05482">
    <property type="entry name" value="HIV_retropepsin_like"/>
    <property type="match status" value="1"/>
</dbReference>
<keyword evidence="1" id="KW-0645">Protease</keyword>
<evidence type="ECO:0000256" key="3">
    <source>
        <dbReference type="ARBA" id="ARBA00022801"/>
    </source>
</evidence>
<dbReference type="RefSeq" id="XP_060053027.1">
    <property type="nucleotide sequence ID" value="XM_060197044.1"/>
</dbReference>
<name>A0ABM3XW22_ERIEU</name>
<organism evidence="5 6">
    <name type="scientific">Erinaceus europaeus</name>
    <name type="common">Western European hedgehog</name>
    <dbReference type="NCBI Taxonomy" id="9365"/>
    <lineage>
        <taxon>Eukaryota</taxon>
        <taxon>Metazoa</taxon>
        <taxon>Chordata</taxon>
        <taxon>Craniata</taxon>
        <taxon>Vertebrata</taxon>
        <taxon>Euteleostomi</taxon>
        <taxon>Mammalia</taxon>
        <taxon>Eutheria</taxon>
        <taxon>Laurasiatheria</taxon>
        <taxon>Eulipotyphla</taxon>
        <taxon>Erinaceidae</taxon>
        <taxon>Erinaceinae</taxon>
        <taxon>Erinaceus</taxon>
    </lineage>
</organism>
<dbReference type="SUPFAM" id="SSF50630">
    <property type="entry name" value="Acid proteases"/>
    <property type="match status" value="1"/>
</dbReference>
<dbReference type="Pfam" id="PF00077">
    <property type="entry name" value="RVP"/>
    <property type="match status" value="1"/>
</dbReference>
<evidence type="ECO:0000256" key="2">
    <source>
        <dbReference type="ARBA" id="ARBA00022750"/>
    </source>
</evidence>
<keyword evidence="3" id="KW-0378">Hydrolase</keyword>
<keyword evidence="2" id="KW-0064">Aspartyl protease</keyword>
<dbReference type="Proteomes" id="UP001652624">
    <property type="component" value="Chromosome 9"/>
</dbReference>
<dbReference type="InterPro" id="IPR051592">
    <property type="entry name" value="HERV-K_Pro_peptidase_A2"/>
</dbReference>
<dbReference type="InterPro" id="IPR018061">
    <property type="entry name" value="Retropepsins"/>
</dbReference>
<dbReference type="PANTHER" id="PTHR19422:SF123">
    <property type="entry name" value="RT1 CLASS I, LOCUS CE15"/>
    <property type="match status" value="1"/>
</dbReference>